<evidence type="ECO:0000259" key="7">
    <source>
        <dbReference type="PROSITE" id="PS50977"/>
    </source>
</evidence>
<dbReference type="SUPFAM" id="SSF48498">
    <property type="entry name" value="Tetracyclin repressor-like, C-terminal domain"/>
    <property type="match status" value="1"/>
</dbReference>
<evidence type="ECO:0000256" key="3">
    <source>
        <dbReference type="ARBA" id="ARBA00023125"/>
    </source>
</evidence>
<evidence type="ECO:0000256" key="1">
    <source>
        <dbReference type="ARBA" id="ARBA00022491"/>
    </source>
</evidence>
<proteinExistence type="predicted"/>
<dbReference type="PANTHER" id="PTHR30055">
    <property type="entry name" value="HTH-TYPE TRANSCRIPTIONAL REGULATOR RUTR"/>
    <property type="match status" value="1"/>
</dbReference>
<dbReference type="EMBL" id="QZEY01000002">
    <property type="protein sequence ID" value="RJL34510.1"/>
    <property type="molecule type" value="Genomic_DNA"/>
</dbReference>
<evidence type="ECO:0000256" key="5">
    <source>
        <dbReference type="PROSITE-ProRule" id="PRU00335"/>
    </source>
</evidence>
<dbReference type="InterPro" id="IPR001647">
    <property type="entry name" value="HTH_TetR"/>
</dbReference>
<feature type="compositionally biased region" description="Polar residues" evidence="6">
    <location>
        <begin position="84"/>
        <end position="96"/>
    </location>
</feature>
<accession>A0A3A4AW91</accession>
<feature type="region of interest" description="Disordered" evidence="6">
    <location>
        <begin position="1"/>
        <end position="123"/>
    </location>
</feature>
<evidence type="ECO:0000256" key="4">
    <source>
        <dbReference type="ARBA" id="ARBA00023163"/>
    </source>
</evidence>
<evidence type="ECO:0000313" key="8">
    <source>
        <dbReference type="EMBL" id="RJL34510.1"/>
    </source>
</evidence>
<evidence type="ECO:0000256" key="6">
    <source>
        <dbReference type="SAM" id="MobiDB-lite"/>
    </source>
</evidence>
<gene>
    <name evidence="8" type="ORF">D5H75_08860</name>
</gene>
<feature type="DNA-binding region" description="H-T-H motif" evidence="5">
    <location>
        <begin position="207"/>
        <end position="226"/>
    </location>
</feature>
<dbReference type="InterPro" id="IPR036271">
    <property type="entry name" value="Tet_transcr_reg_TetR-rel_C_sf"/>
</dbReference>
<keyword evidence="1" id="KW-0678">Repressor</keyword>
<dbReference type="InterPro" id="IPR039538">
    <property type="entry name" value="BetI_C"/>
</dbReference>
<keyword evidence="4" id="KW-0804">Transcription</keyword>
<dbReference type="Gene3D" id="1.10.357.10">
    <property type="entry name" value="Tetracycline Repressor, domain 2"/>
    <property type="match status" value="1"/>
</dbReference>
<evidence type="ECO:0000256" key="2">
    <source>
        <dbReference type="ARBA" id="ARBA00023015"/>
    </source>
</evidence>
<dbReference type="Pfam" id="PF13977">
    <property type="entry name" value="TetR_C_6"/>
    <property type="match status" value="1"/>
</dbReference>
<dbReference type="SUPFAM" id="SSF46689">
    <property type="entry name" value="Homeodomain-like"/>
    <property type="match status" value="1"/>
</dbReference>
<comment type="caution">
    <text evidence="8">The sequence shown here is derived from an EMBL/GenBank/DDBJ whole genome shotgun (WGS) entry which is preliminary data.</text>
</comment>
<keyword evidence="2" id="KW-0805">Transcription regulation</keyword>
<feature type="domain" description="HTH tetR-type" evidence="7">
    <location>
        <begin position="184"/>
        <end position="244"/>
    </location>
</feature>
<dbReference type="AlphaFoldDB" id="A0A3A4AW91"/>
<feature type="compositionally biased region" description="Polar residues" evidence="6">
    <location>
        <begin position="35"/>
        <end position="45"/>
    </location>
</feature>
<protein>
    <submittedName>
        <fullName evidence="8">TetR family transcriptional regulator</fullName>
    </submittedName>
</protein>
<evidence type="ECO:0000313" key="9">
    <source>
        <dbReference type="Proteomes" id="UP000265768"/>
    </source>
</evidence>
<dbReference type="PROSITE" id="PS50977">
    <property type="entry name" value="HTH_TETR_2"/>
    <property type="match status" value="1"/>
</dbReference>
<organism evidence="8 9">
    <name type="scientific">Bailinhaonella thermotolerans</name>
    <dbReference type="NCBI Taxonomy" id="1070861"/>
    <lineage>
        <taxon>Bacteria</taxon>
        <taxon>Bacillati</taxon>
        <taxon>Actinomycetota</taxon>
        <taxon>Actinomycetes</taxon>
        <taxon>Streptosporangiales</taxon>
        <taxon>Streptosporangiaceae</taxon>
        <taxon>Bailinhaonella</taxon>
    </lineage>
</organism>
<dbReference type="InterPro" id="IPR009057">
    <property type="entry name" value="Homeodomain-like_sf"/>
</dbReference>
<keyword evidence="3 5" id="KW-0238">DNA-binding</keyword>
<dbReference type="InterPro" id="IPR050109">
    <property type="entry name" value="HTH-type_TetR-like_transc_reg"/>
</dbReference>
<dbReference type="GO" id="GO:0000976">
    <property type="term" value="F:transcription cis-regulatory region binding"/>
    <property type="evidence" value="ECO:0007669"/>
    <property type="project" value="TreeGrafter"/>
</dbReference>
<dbReference type="Pfam" id="PF00440">
    <property type="entry name" value="TetR_N"/>
    <property type="match status" value="1"/>
</dbReference>
<sequence>MVSRVQSALYATAPARKPAKKTAERTGSAAGSCADTPSQNGSASGVATDRTAPVRSAREGGTPSAAAGAGRRAARPAEKAMTARNATPVTPRTIRSGTEDASREPAVSATAAHRASPAREPTRRFQACRGPCWTPRRSASVFTGPGGRQYAIPKTAEESSISITGVTVTVVMLRRCFVRIVDTEERRRRVSQAVWEVMDRAGFAGLTMRAVAEAAGCTTGMVTHYFAGKREMLAFARARMHERMDARVRARDGLADVLEESLPLDAERRAETRVWLNFLVAALHDPDLAPDHVDRNRAWQDRIASLIAELNPALDASLEAQTLVSLTDGVATLAAADPGRFPPARQREILRHHLSRLLP</sequence>
<keyword evidence="9" id="KW-1185">Reference proteome</keyword>
<name>A0A3A4AW91_9ACTN</name>
<dbReference type="Proteomes" id="UP000265768">
    <property type="component" value="Unassembled WGS sequence"/>
</dbReference>
<reference evidence="8 9" key="1">
    <citation type="submission" date="2018-09" db="EMBL/GenBank/DDBJ databases">
        <title>YIM 75507 draft genome.</title>
        <authorList>
            <person name="Tang S."/>
            <person name="Feng Y."/>
        </authorList>
    </citation>
    <scope>NUCLEOTIDE SEQUENCE [LARGE SCALE GENOMIC DNA]</scope>
    <source>
        <strain evidence="8 9">YIM 75507</strain>
    </source>
</reference>
<dbReference type="GO" id="GO:0003700">
    <property type="term" value="F:DNA-binding transcription factor activity"/>
    <property type="evidence" value="ECO:0007669"/>
    <property type="project" value="TreeGrafter"/>
</dbReference>
<dbReference type="PANTHER" id="PTHR30055:SF148">
    <property type="entry name" value="TETR-FAMILY TRANSCRIPTIONAL REGULATOR"/>
    <property type="match status" value="1"/>
</dbReference>